<organism evidence="7 8">
    <name type="scientific">Metarhizium robertsii</name>
    <dbReference type="NCBI Taxonomy" id="568076"/>
    <lineage>
        <taxon>Eukaryota</taxon>
        <taxon>Fungi</taxon>
        <taxon>Dikarya</taxon>
        <taxon>Ascomycota</taxon>
        <taxon>Pezizomycotina</taxon>
        <taxon>Sordariomycetes</taxon>
        <taxon>Hypocreomycetidae</taxon>
        <taxon>Hypocreales</taxon>
        <taxon>Clavicipitaceae</taxon>
        <taxon>Metarhizium</taxon>
    </lineage>
</organism>
<dbReference type="GO" id="GO:0005789">
    <property type="term" value="C:endoplasmic reticulum membrane"/>
    <property type="evidence" value="ECO:0007669"/>
    <property type="project" value="UniProtKB-SubCell"/>
</dbReference>
<evidence type="ECO:0000256" key="4">
    <source>
        <dbReference type="ARBA" id="ARBA00023136"/>
    </source>
</evidence>
<evidence type="ECO:0000313" key="7">
    <source>
        <dbReference type="EMBL" id="EXV03991.1"/>
    </source>
</evidence>
<dbReference type="PANTHER" id="PTHR14624">
    <property type="entry name" value="DFG10 PROTEIN"/>
    <property type="match status" value="1"/>
</dbReference>
<sequence>MDALQPLIHRLTTTPPATYCQTFFLLAAASVLSLQLLPNEARSTLTDYGARRPRGSSAPTSSKLASMLGKLTAMGQLPHSYFWHFYLLSTCLSAFWAWQYLTHGSVVSFIAERQVSLSGEPSVELDRVFLAWLMMAAQGGRRLFECFWVVKPGRTPMWWVHWALGLGFYGLMGISVWVEGSGAILESWQAPTKAVVLTSRALFTLTVFFGAWFAQYKCHGYLASLKKYTLPDEGMFKHIICPHYTSECVIYLAISIMAAPPGRAFNVSVLCGLAFVVANLGSTAHGTKKWYAGKFGADTVANKWMMIPGVF</sequence>
<dbReference type="UniPathway" id="UPA00378"/>
<feature type="domain" description="3-oxo-5-alpha-steroid 4-dehydrogenase C-terminal" evidence="6">
    <location>
        <begin position="185"/>
        <end position="311"/>
    </location>
</feature>
<dbReference type="HOGENOM" id="CLU_044409_0_1_1"/>
<dbReference type="GO" id="GO:0003865">
    <property type="term" value="F:3-oxo-5-alpha-steroid 4-dehydrogenase activity"/>
    <property type="evidence" value="ECO:0007669"/>
    <property type="project" value="TreeGrafter"/>
</dbReference>
<dbReference type="GO" id="GO:0102389">
    <property type="term" value="F:polyprenol reductase activity"/>
    <property type="evidence" value="ECO:0007669"/>
    <property type="project" value="UniProtKB-UniRule"/>
</dbReference>
<comment type="subcellular location">
    <subcellularLocation>
        <location evidence="1">Endomembrane system</location>
        <topology evidence="1">Multi-pass membrane protein</topology>
    </subcellularLocation>
    <subcellularLocation>
        <location evidence="5">Endoplasmic reticulum membrane</location>
    </subcellularLocation>
</comment>
<dbReference type="AlphaFoldDB" id="A0A0A1V313"/>
<evidence type="ECO:0000313" key="8">
    <source>
        <dbReference type="Proteomes" id="UP000030151"/>
    </source>
</evidence>
<name>A0A0A1V313_9HYPO</name>
<dbReference type="EMBL" id="JELW01000002">
    <property type="protein sequence ID" value="EXV03991.1"/>
    <property type="molecule type" value="Genomic_DNA"/>
</dbReference>
<feature type="transmembrane region" description="Helical" evidence="5">
    <location>
        <begin position="81"/>
        <end position="101"/>
    </location>
</feature>
<evidence type="ECO:0000259" key="6">
    <source>
        <dbReference type="Pfam" id="PF02544"/>
    </source>
</evidence>
<comment type="function">
    <text evidence="5">Plays a key role in early steps of protein N-linked glycosylation by being involved in the conversion of polyprenol into dolichol. Acts as a polyprenal reductase that mediates the reduction of polyprenal into dolichal in a NADP-dependent mechanism. Dolichols are required for the synthesis of dolichol-linked monosaccharides and the oligosaccharide precursor used for N-glycosylation.</text>
</comment>
<feature type="transmembrane region" description="Helical" evidence="5">
    <location>
        <begin position="235"/>
        <end position="258"/>
    </location>
</feature>
<feature type="transmembrane region" description="Helical" evidence="5">
    <location>
        <begin position="264"/>
        <end position="281"/>
    </location>
</feature>
<evidence type="ECO:0000256" key="1">
    <source>
        <dbReference type="ARBA" id="ARBA00004127"/>
    </source>
</evidence>
<keyword evidence="5" id="KW-0560">Oxidoreductase</keyword>
<dbReference type="Proteomes" id="UP000030151">
    <property type="component" value="Unassembled WGS sequence"/>
</dbReference>
<feature type="transmembrane region" description="Helical" evidence="5">
    <location>
        <begin position="197"/>
        <end position="214"/>
    </location>
</feature>
<dbReference type="OrthoDB" id="541710at2759"/>
<dbReference type="EC" id="1.3.1.94" evidence="5"/>
<keyword evidence="3 5" id="KW-1133">Transmembrane helix</keyword>
<dbReference type="GO" id="GO:0016095">
    <property type="term" value="P:polyprenol catabolic process"/>
    <property type="evidence" value="ECO:0007669"/>
    <property type="project" value="UniProtKB-UniRule"/>
</dbReference>
<comment type="similarity">
    <text evidence="5">Belongs to the steroid 5-alpha reductase family. Polyprenal reductase subfamily.</text>
</comment>
<dbReference type="PROSITE" id="PS50244">
    <property type="entry name" value="S5A_REDUCTASE"/>
    <property type="match status" value="1"/>
</dbReference>
<keyword evidence="4 5" id="KW-0472">Membrane</keyword>
<gene>
    <name evidence="7" type="ORF">X797_001661</name>
</gene>
<keyword evidence="5" id="KW-0256">Endoplasmic reticulum</keyword>
<dbReference type="Pfam" id="PF02544">
    <property type="entry name" value="Steroid_dh"/>
    <property type="match status" value="1"/>
</dbReference>
<dbReference type="PANTHER" id="PTHR14624:SF0">
    <property type="entry name" value="POLYPRENOL REDUCTASE"/>
    <property type="match status" value="1"/>
</dbReference>
<feature type="transmembrane region" description="Helical" evidence="5">
    <location>
        <begin position="16"/>
        <end position="37"/>
    </location>
</feature>
<keyword evidence="5" id="KW-0521">NADP</keyword>
<dbReference type="InterPro" id="IPR039698">
    <property type="entry name" value="Dfg10/SRD5A3"/>
</dbReference>
<comment type="catalytic activity">
    <reaction evidence="5">
        <text>a di-trans,poly-cis-dolichal + NADP(+) = a di-trans,poly-cis-polyprenal + NADPH + H(+)</text>
        <dbReference type="Rhea" id="RHEA:80727"/>
        <dbReference type="Rhea" id="RHEA-COMP:19536"/>
        <dbReference type="Rhea" id="RHEA-COMP:19537"/>
        <dbReference type="ChEBI" id="CHEBI:15378"/>
        <dbReference type="ChEBI" id="CHEBI:57783"/>
        <dbReference type="ChEBI" id="CHEBI:58349"/>
        <dbReference type="ChEBI" id="CHEBI:231623"/>
        <dbReference type="ChEBI" id="CHEBI:231637"/>
        <dbReference type="EC" id="1.3.1.94"/>
    </reaction>
    <physiologicalReaction direction="right-to-left" evidence="5">
        <dbReference type="Rhea" id="RHEA:80729"/>
    </physiologicalReaction>
</comment>
<comment type="caution">
    <text evidence="7">The sequence shown here is derived from an EMBL/GenBank/DDBJ whole genome shotgun (WGS) entry which is preliminary data.</text>
</comment>
<evidence type="ECO:0000256" key="3">
    <source>
        <dbReference type="ARBA" id="ARBA00022989"/>
    </source>
</evidence>
<dbReference type="GO" id="GO:0160198">
    <property type="term" value="F:polyprenal reductase activity"/>
    <property type="evidence" value="ECO:0007669"/>
    <property type="project" value="UniProtKB-EC"/>
</dbReference>
<reference evidence="7 8" key="1">
    <citation type="submission" date="2014-02" db="EMBL/GenBank/DDBJ databases">
        <title>The genome sequence of the entomopathogenic fungus Metarhizium robertsii ARSEF 2575.</title>
        <authorList>
            <person name="Giuliano Garisto Donzelli B."/>
            <person name="Roe B.A."/>
            <person name="Macmil S.L."/>
            <person name="Krasnoff S.B."/>
            <person name="Gibson D.M."/>
        </authorList>
    </citation>
    <scope>NUCLEOTIDE SEQUENCE [LARGE SCALE GENOMIC DNA]</scope>
    <source>
        <strain evidence="7 8">ARSEF 2575</strain>
    </source>
</reference>
<feature type="transmembrane region" description="Helical" evidence="5">
    <location>
        <begin position="157"/>
        <end position="177"/>
    </location>
</feature>
<accession>A0A0A1V313</accession>
<proteinExistence type="inferred from homology"/>
<comment type="pathway">
    <text evidence="5">Protein modification; protein glycosylation.</text>
</comment>
<protein>
    <recommendedName>
        <fullName evidence="5">Polyprenal reductase</fullName>
        <ecNumber evidence="5">1.3.1.94</ecNumber>
    </recommendedName>
</protein>
<evidence type="ECO:0000256" key="5">
    <source>
        <dbReference type="RuleBase" id="RU367081"/>
    </source>
</evidence>
<dbReference type="InterPro" id="IPR001104">
    <property type="entry name" value="3-oxo-5_a-steroid_4-DH_C"/>
</dbReference>
<evidence type="ECO:0000256" key="2">
    <source>
        <dbReference type="ARBA" id="ARBA00022692"/>
    </source>
</evidence>
<keyword evidence="2 5" id="KW-0812">Transmembrane</keyword>
<dbReference type="eggNOG" id="KOG1640">
    <property type="taxonomic scope" value="Eukaryota"/>
</dbReference>
<dbReference type="GO" id="GO:0006488">
    <property type="term" value="P:dolichol-linked oligosaccharide biosynthetic process"/>
    <property type="evidence" value="ECO:0007669"/>
    <property type="project" value="UniProtKB-UniRule"/>
</dbReference>